<accession>A0A226E848</accession>
<organism evidence="1 2">
    <name type="scientific">Folsomia candida</name>
    <name type="common">Springtail</name>
    <dbReference type="NCBI Taxonomy" id="158441"/>
    <lineage>
        <taxon>Eukaryota</taxon>
        <taxon>Metazoa</taxon>
        <taxon>Ecdysozoa</taxon>
        <taxon>Arthropoda</taxon>
        <taxon>Hexapoda</taxon>
        <taxon>Collembola</taxon>
        <taxon>Entomobryomorpha</taxon>
        <taxon>Isotomoidea</taxon>
        <taxon>Isotomidae</taxon>
        <taxon>Proisotominae</taxon>
        <taxon>Folsomia</taxon>
    </lineage>
</organism>
<evidence type="ECO:0000313" key="1">
    <source>
        <dbReference type="EMBL" id="OXA53264.1"/>
    </source>
</evidence>
<gene>
    <name evidence="1" type="ORF">Fcan01_12688</name>
</gene>
<dbReference type="AlphaFoldDB" id="A0A226E848"/>
<dbReference type="EMBL" id="LNIX01000006">
    <property type="protein sequence ID" value="OXA53264.1"/>
    <property type="molecule type" value="Genomic_DNA"/>
</dbReference>
<reference evidence="1 2" key="1">
    <citation type="submission" date="2015-12" db="EMBL/GenBank/DDBJ databases">
        <title>The genome of Folsomia candida.</title>
        <authorList>
            <person name="Faddeeva A."/>
            <person name="Derks M.F."/>
            <person name="Anvar Y."/>
            <person name="Smit S."/>
            <person name="Van Straalen N."/>
            <person name="Roelofs D."/>
        </authorList>
    </citation>
    <scope>NUCLEOTIDE SEQUENCE [LARGE SCALE GENOMIC DNA]</scope>
    <source>
        <strain evidence="1 2">VU population</strain>
        <tissue evidence="1">Whole body</tissue>
    </source>
</reference>
<name>A0A226E848_FOLCA</name>
<sequence>MKLMIVAIAIFLSRDEVERKEKGCGVGGGGGFWGDIMQQGDKRERESKKKRRMVIEEQICGQSYTNFLASWRHYFPSSAIIPSLRSHSEAGDDGMIFIWHIQIPLQKCPPAERMQFPITFSSLSGGGRSGGRFSGEAIRRASCSCGWGPRSNWRLAYGRRSYIAGCEGKSCASAERNQETGKGKKRKLPIYFGRDKIIIESG</sequence>
<evidence type="ECO:0000313" key="2">
    <source>
        <dbReference type="Proteomes" id="UP000198287"/>
    </source>
</evidence>
<protein>
    <submittedName>
        <fullName evidence="1">Uncharacterized protein</fullName>
    </submittedName>
</protein>
<comment type="caution">
    <text evidence="1">The sequence shown here is derived from an EMBL/GenBank/DDBJ whole genome shotgun (WGS) entry which is preliminary data.</text>
</comment>
<keyword evidence="2" id="KW-1185">Reference proteome</keyword>
<dbReference type="Proteomes" id="UP000198287">
    <property type="component" value="Unassembled WGS sequence"/>
</dbReference>
<proteinExistence type="predicted"/>